<evidence type="ECO:0000256" key="4">
    <source>
        <dbReference type="ARBA" id="ARBA00023163"/>
    </source>
</evidence>
<dbReference type="RefSeq" id="WP_043988175.1">
    <property type="nucleotide sequence ID" value="NZ_JXST01000062.1"/>
</dbReference>
<proteinExistence type="inferred from homology"/>
<name>A0A0D1L667_9MYCO</name>
<dbReference type="Gene3D" id="1.10.10.10">
    <property type="entry name" value="Winged helix-like DNA-binding domain superfamily/Winged helix DNA-binding domain"/>
    <property type="match status" value="1"/>
</dbReference>
<evidence type="ECO:0000256" key="6">
    <source>
        <dbReference type="ARBA" id="ARBA00056658"/>
    </source>
</evidence>
<evidence type="ECO:0000256" key="2">
    <source>
        <dbReference type="ARBA" id="ARBA00023015"/>
    </source>
</evidence>
<dbReference type="PROSITE" id="PS50931">
    <property type="entry name" value="HTH_LYSR"/>
    <property type="match status" value="1"/>
</dbReference>
<evidence type="ECO:0000256" key="1">
    <source>
        <dbReference type="ARBA" id="ARBA00009437"/>
    </source>
</evidence>
<comment type="caution">
    <text evidence="8">The sequence shown here is derived from an EMBL/GenBank/DDBJ whole genome shotgun (WGS) entry which is preliminary data.</text>
</comment>
<keyword evidence="4" id="KW-0804">Transcription</keyword>
<dbReference type="GO" id="GO:0000976">
    <property type="term" value="F:transcription cis-regulatory region binding"/>
    <property type="evidence" value="ECO:0007669"/>
    <property type="project" value="TreeGrafter"/>
</dbReference>
<evidence type="ECO:0000313" key="9">
    <source>
        <dbReference type="Proteomes" id="UP000032221"/>
    </source>
</evidence>
<dbReference type="InterPro" id="IPR036388">
    <property type="entry name" value="WH-like_DNA-bd_sf"/>
</dbReference>
<dbReference type="PRINTS" id="PR00039">
    <property type="entry name" value="HTHLYSR"/>
</dbReference>
<dbReference type="GO" id="GO:0003700">
    <property type="term" value="F:DNA-binding transcription factor activity"/>
    <property type="evidence" value="ECO:0007669"/>
    <property type="project" value="InterPro"/>
</dbReference>
<dbReference type="SUPFAM" id="SSF46785">
    <property type="entry name" value="Winged helix' DNA-binding domain"/>
    <property type="match status" value="1"/>
</dbReference>
<dbReference type="InterPro" id="IPR036390">
    <property type="entry name" value="WH_DNA-bd_sf"/>
</dbReference>
<dbReference type="Pfam" id="PF00126">
    <property type="entry name" value="HTH_1"/>
    <property type="match status" value="1"/>
</dbReference>
<comment type="similarity">
    <text evidence="1">Belongs to the LysR transcriptional regulatory family.</text>
</comment>
<keyword evidence="9" id="KW-1185">Reference proteome</keyword>
<dbReference type="Gene3D" id="3.40.190.10">
    <property type="entry name" value="Periplasmic binding protein-like II"/>
    <property type="match status" value="2"/>
</dbReference>
<dbReference type="Pfam" id="PF03466">
    <property type="entry name" value="LysR_substrate"/>
    <property type="match status" value="1"/>
</dbReference>
<sequence length="303" mass="33074">MISLNQLEIFAAVVDCGGFSGAAKRLFMSQSSVSSHVRALENSLGVQLVQRTSRGARATYAGEVVLQHAREVFSVLERLEGQVAQLQGLKTGRLAVAGTTTLGTYLLPQLVADFSTRVPGVDCQIRVGNEDVVEAWLLQNEVALALCAEEPKDERLTTTPMFEERMQLIGPADCPLRSRVLNPADIADRRFILREVGSATRRQQEAALAAWNLPHVERWEMWGPATLKESVCAGLGLSLISEHAITRERASGLLVVLAIEPPPPRRTVSLVTRAGRALTPPERAFVELVGTLAKWPEPDVELI</sequence>
<evidence type="ECO:0000259" key="7">
    <source>
        <dbReference type="PROSITE" id="PS50931"/>
    </source>
</evidence>
<protein>
    <recommendedName>
        <fullName evidence="5">Probable hydrogen peroxide-inducible genes activator</fullName>
    </recommendedName>
</protein>
<accession>A0A0D1L667</accession>
<dbReference type="Proteomes" id="UP000032221">
    <property type="component" value="Unassembled WGS sequence"/>
</dbReference>
<comment type="function">
    <text evidence="6">Required for the induction the katG gene for catalase. Involved in the response to hydrogen peroxide.</text>
</comment>
<reference evidence="8 9" key="1">
    <citation type="submission" date="2015-01" db="EMBL/GenBank/DDBJ databases">
        <title>Genome sequence of Mycobacterium llatzerense and Mycobacterium immunogenum recovered from brain abscess.</title>
        <authorList>
            <person name="Greninger A.L."/>
            <person name="Langelier C."/>
            <person name="Cunningham G."/>
            <person name="Chiu C.Y."/>
            <person name="Miller S."/>
        </authorList>
    </citation>
    <scope>NUCLEOTIDE SEQUENCE [LARGE SCALE GENOMIC DNA]</scope>
    <source>
        <strain evidence="8 9">CLUC14</strain>
    </source>
</reference>
<evidence type="ECO:0000313" key="8">
    <source>
        <dbReference type="EMBL" id="KIU13847.1"/>
    </source>
</evidence>
<dbReference type="OrthoDB" id="9789529at2"/>
<dbReference type="EMBL" id="JXST01000062">
    <property type="protein sequence ID" value="KIU13847.1"/>
    <property type="molecule type" value="Genomic_DNA"/>
</dbReference>
<evidence type="ECO:0000256" key="5">
    <source>
        <dbReference type="ARBA" id="ARBA00040885"/>
    </source>
</evidence>
<feature type="domain" description="HTH lysR-type" evidence="7">
    <location>
        <begin position="2"/>
        <end position="59"/>
    </location>
</feature>
<organism evidence="8 9">
    <name type="scientific">Mycolicibacterium llatzerense</name>
    <dbReference type="NCBI Taxonomy" id="280871"/>
    <lineage>
        <taxon>Bacteria</taxon>
        <taxon>Bacillati</taxon>
        <taxon>Actinomycetota</taxon>
        <taxon>Actinomycetes</taxon>
        <taxon>Mycobacteriales</taxon>
        <taxon>Mycobacteriaceae</taxon>
        <taxon>Mycolicibacterium</taxon>
    </lineage>
</organism>
<evidence type="ECO:0000256" key="3">
    <source>
        <dbReference type="ARBA" id="ARBA00023125"/>
    </source>
</evidence>
<dbReference type="AlphaFoldDB" id="A0A0D1L667"/>
<dbReference type="STRING" id="280871.TL10_27610"/>
<keyword evidence="3" id="KW-0238">DNA-binding</keyword>
<dbReference type="PANTHER" id="PTHR30126:SF5">
    <property type="entry name" value="HTH-TYPE TRANSCRIPTIONAL ACTIVATOR CMPR"/>
    <property type="match status" value="1"/>
</dbReference>
<dbReference type="FunFam" id="1.10.10.10:FF:000001">
    <property type="entry name" value="LysR family transcriptional regulator"/>
    <property type="match status" value="1"/>
</dbReference>
<dbReference type="InterPro" id="IPR005119">
    <property type="entry name" value="LysR_subst-bd"/>
</dbReference>
<dbReference type="SUPFAM" id="SSF53850">
    <property type="entry name" value="Periplasmic binding protein-like II"/>
    <property type="match status" value="1"/>
</dbReference>
<dbReference type="PANTHER" id="PTHR30126">
    <property type="entry name" value="HTH-TYPE TRANSCRIPTIONAL REGULATOR"/>
    <property type="match status" value="1"/>
</dbReference>
<gene>
    <name evidence="8" type="ORF">TL10_27610</name>
</gene>
<keyword evidence="2" id="KW-0805">Transcription regulation</keyword>
<dbReference type="PATRIC" id="fig|280871.6.peg.5728"/>
<dbReference type="InterPro" id="IPR000847">
    <property type="entry name" value="LysR_HTH_N"/>
</dbReference>